<dbReference type="InterPro" id="IPR028939">
    <property type="entry name" value="P5C_Rdtase_cat_N"/>
</dbReference>
<keyword evidence="5" id="KW-1185">Reference proteome</keyword>
<organism evidence="4 5">
    <name type="scientific">Muricoccus vinaceus</name>
    <dbReference type="NCBI Taxonomy" id="424704"/>
    <lineage>
        <taxon>Bacteria</taxon>
        <taxon>Pseudomonadati</taxon>
        <taxon>Pseudomonadota</taxon>
        <taxon>Alphaproteobacteria</taxon>
        <taxon>Acetobacterales</taxon>
        <taxon>Roseomonadaceae</taxon>
        <taxon>Muricoccus</taxon>
    </lineage>
</organism>
<sequence>MPRIQTQAPRRTLLLAGGALLLAGGRGSLAQPATKSPVGIIGSGRLGGTVGTLWAKAGHPVLFSSRNPERLKELVEAAGPNARAGTPAEAVAFGRALLVAVPYGALPQLGQDLGASLAGKVVLDACNAVPARDGDVARLAAERGIGATSAGFLPGSRLVRAFNTLGARVLAEQAHRAGDPVAIPLAGDDAGALEAAAALVRDAGFEPVVVGSLARAPDFAMGARGYGKVVPAAELRGILGLPS</sequence>
<accession>A0ABV6ILF5</accession>
<protein>
    <submittedName>
        <fullName evidence="4">NADPH-dependent F420 reductase</fullName>
    </submittedName>
</protein>
<name>A0ABV6ILF5_9PROT</name>
<dbReference type="InterPro" id="IPR051267">
    <property type="entry name" value="STEAP_metalloreductase"/>
</dbReference>
<gene>
    <name evidence="4" type="ORF">ACFFIC_02640</name>
</gene>
<feature type="domain" description="Pyrroline-5-carboxylate reductase catalytic N-terminal" evidence="3">
    <location>
        <begin position="38"/>
        <end position="127"/>
    </location>
</feature>
<evidence type="ECO:0000256" key="1">
    <source>
        <dbReference type="ARBA" id="ARBA00023002"/>
    </source>
</evidence>
<reference evidence="4 5" key="1">
    <citation type="submission" date="2024-09" db="EMBL/GenBank/DDBJ databases">
        <authorList>
            <person name="Sun Q."/>
            <person name="Mori K."/>
        </authorList>
    </citation>
    <scope>NUCLEOTIDE SEQUENCE [LARGE SCALE GENOMIC DNA]</scope>
    <source>
        <strain evidence="4 5">CCM 7468</strain>
    </source>
</reference>
<dbReference type="SUPFAM" id="SSF51735">
    <property type="entry name" value="NAD(P)-binding Rossmann-fold domains"/>
    <property type="match status" value="1"/>
</dbReference>
<evidence type="ECO:0000259" key="3">
    <source>
        <dbReference type="Pfam" id="PF03807"/>
    </source>
</evidence>
<dbReference type="PANTHER" id="PTHR14239">
    <property type="entry name" value="DUDULIN-RELATED"/>
    <property type="match status" value="1"/>
</dbReference>
<dbReference type="Pfam" id="PF03807">
    <property type="entry name" value="F420_oxidored"/>
    <property type="match status" value="1"/>
</dbReference>
<keyword evidence="2" id="KW-0732">Signal</keyword>
<dbReference type="Proteomes" id="UP001589789">
    <property type="component" value="Unassembled WGS sequence"/>
</dbReference>
<evidence type="ECO:0000256" key="2">
    <source>
        <dbReference type="SAM" id="SignalP"/>
    </source>
</evidence>
<comment type="caution">
    <text evidence="4">The sequence shown here is derived from an EMBL/GenBank/DDBJ whole genome shotgun (WGS) entry which is preliminary data.</text>
</comment>
<feature type="chain" id="PRO_5046083931" evidence="2">
    <location>
        <begin position="31"/>
        <end position="243"/>
    </location>
</feature>
<dbReference type="Gene3D" id="3.40.50.720">
    <property type="entry name" value="NAD(P)-binding Rossmann-like Domain"/>
    <property type="match status" value="1"/>
</dbReference>
<dbReference type="EMBL" id="JBHLVZ010000002">
    <property type="protein sequence ID" value="MFC0384443.1"/>
    <property type="molecule type" value="Genomic_DNA"/>
</dbReference>
<evidence type="ECO:0000313" key="4">
    <source>
        <dbReference type="EMBL" id="MFC0384443.1"/>
    </source>
</evidence>
<dbReference type="PANTHER" id="PTHR14239:SF10">
    <property type="entry name" value="REDUCTASE"/>
    <property type="match status" value="1"/>
</dbReference>
<keyword evidence="1" id="KW-0560">Oxidoreductase</keyword>
<feature type="signal peptide" evidence="2">
    <location>
        <begin position="1"/>
        <end position="30"/>
    </location>
</feature>
<dbReference type="RefSeq" id="WP_377048501.1">
    <property type="nucleotide sequence ID" value="NZ_JBHLVZ010000002.1"/>
</dbReference>
<proteinExistence type="predicted"/>
<evidence type="ECO:0000313" key="5">
    <source>
        <dbReference type="Proteomes" id="UP001589789"/>
    </source>
</evidence>
<dbReference type="InterPro" id="IPR036291">
    <property type="entry name" value="NAD(P)-bd_dom_sf"/>
</dbReference>